<gene>
    <name evidence="1" type="ORF">LCGC14_0909880</name>
</gene>
<sequence length="182" mass="19527">MTITYEFDGATGFDSGCTPATAFNKNARLGRIDSTFLSRLIPPATTDEISMSWTTPGGEPGFADWPLGAYVARININAIDSVASIKFQLLRVQSGCTVDETLGTSGSVSTTGNKTFTVNTDPTSGAAGDRFQCRILGSNSDLHMTQNFTINPDISTRSVIEGPWSVGGIAIPIVYHHRQRNF</sequence>
<accession>A0A0F9NTY9</accession>
<name>A0A0F9NTY9_9ZZZZ</name>
<evidence type="ECO:0000313" key="1">
    <source>
        <dbReference type="EMBL" id="KKN22945.1"/>
    </source>
</evidence>
<reference evidence="1" key="1">
    <citation type="journal article" date="2015" name="Nature">
        <title>Complex archaea that bridge the gap between prokaryotes and eukaryotes.</title>
        <authorList>
            <person name="Spang A."/>
            <person name="Saw J.H."/>
            <person name="Jorgensen S.L."/>
            <person name="Zaremba-Niedzwiedzka K."/>
            <person name="Martijn J."/>
            <person name="Lind A.E."/>
            <person name="van Eijk R."/>
            <person name="Schleper C."/>
            <person name="Guy L."/>
            <person name="Ettema T.J."/>
        </authorList>
    </citation>
    <scope>NUCLEOTIDE SEQUENCE</scope>
</reference>
<comment type="caution">
    <text evidence="1">The sequence shown here is derived from an EMBL/GenBank/DDBJ whole genome shotgun (WGS) entry which is preliminary data.</text>
</comment>
<dbReference type="EMBL" id="LAZR01003016">
    <property type="protein sequence ID" value="KKN22945.1"/>
    <property type="molecule type" value="Genomic_DNA"/>
</dbReference>
<dbReference type="AlphaFoldDB" id="A0A0F9NTY9"/>
<organism evidence="1">
    <name type="scientific">marine sediment metagenome</name>
    <dbReference type="NCBI Taxonomy" id="412755"/>
    <lineage>
        <taxon>unclassified sequences</taxon>
        <taxon>metagenomes</taxon>
        <taxon>ecological metagenomes</taxon>
    </lineage>
</organism>
<protein>
    <submittedName>
        <fullName evidence="1">Uncharacterized protein</fullName>
    </submittedName>
</protein>
<proteinExistence type="predicted"/>